<keyword evidence="4 9" id="KW-1003">Cell membrane</keyword>
<evidence type="ECO:0000256" key="7">
    <source>
        <dbReference type="ARBA" id="ARBA00022989"/>
    </source>
</evidence>
<dbReference type="RefSeq" id="WP_138864528.1">
    <property type="nucleotide sequence ID" value="NZ_VCPC01000003.1"/>
</dbReference>
<evidence type="ECO:0000256" key="2">
    <source>
        <dbReference type="ARBA" id="ARBA00004953"/>
    </source>
</evidence>
<evidence type="ECO:0000313" key="10">
    <source>
        <dbReference type="EMBL" id="TMV11462.1"/>
    </source>
</evidence>
<dbReference type="NCBIfam" id="TIGR00380">
    <property type="entry name" value="cobal_cbiB"/>
    <property type="match status" value="1"/>
</dbReference>
<organism evidence="10 11">
    <name type="scientific">Arenibacterium halophilum</name>
    <dbReference type="NCBI Taxonomy" id="2583821"/>
    <lineage>
        <taxon>Bacteria</taxon>
        <taxon>Pseudomonadati</taxon>
        <taxon>Pseudomonadota</taxon>
        <taxon>Alphaproteobacteria</taxon>
        <taxon>Rhodobacterales</taxon>
        <taxon>Paracoccaceae</taxon>
        <taxon>Arenibacterium</taxon>
    </lineage>
</organism>
<dbReference type="PANTHER" id="PTHR34308">
    <property type="entry name" value="COBALAMIN BIOSYNTHESIS PROTEIN CBIB"/>
    <property type="match status" value="1"/>
</dbReference>
<dbReference type="EMBL" id="VCPC01000003">
    <property type="protein sequence ID" value="TMV11462.1"/>
    <property type="molecule type" value="Genomic_DNA"/>
</dbReference>
<comment type="pathway">
    <text evidence="2 9">Cofactor biosynthesis; adenosylcobalamin biosynthesis.</text>
</comment>
<feature type="transmembrane region" description="Helical" evidence="9">
    <location>
        <begin position="51"/>
        <end position="71"/>
    </location>
</feature>
<name>A0ABY2X7S4_9RHOB</name>
<evidence type="ECO:0000256" key="1">
    <source>
        <dbReference type="ARBA" id="ARBA00004651"/>
    </source>
</evidence>
<dbReference type="InterPro" id="IPR004485">
    <property type="entry name" value="Cobalamin_biosynth_CobD/CbiB"/>
</dbReference>
<dbReference type="Pfam" id="PF03186">
    <property type="entry name" value="CobD_Cbib"/>
    <property type="match status" value="1"/>
</dbReference>
<protein>
    <recommendedName>
        <fullName evidence="9">Cobalamin biosynthesis protein CobD</fullName>
    </recommendedName>
</protein>
<accession>A0ABY2X7S4</accession>
<evidence type="ECO:0000256" key="6">
    <source>
        <dbReference type="ARBA" id="ARBA00022692"/>
    </source>
</evidence>
<dbReference type="HAMAP" id="MF_00024">
    <property type="entry name" value="CobD_CbiB"/>
    <property type="match status" value="1"/>
</dbReference>
<keyword evidence="6 9" id="KW-0812">Transmembrane</keyword>
<evidence type="ECO:0000256" key="3">
    <source>
        <dbReference type="ARBA" id="ARBA00006263"/>
    </source>
</evidence>
<gene>
    <name evidence="9" type="primary">cobD</name>
    <name evidence="10" type="ORF">FGK64_14335</name>
</gene>
<feature type="transmembrane region" description="Helical" evidence="9">
    <location>
        <begin position="146"/>
        <end position="167"/>
    </location>
</feature>
<evidence type="ECO:0000256" key="5">
    <source>
        <dbReference type="ARBA" id="ARBA00022573"/>
    </source>
</evidence>
<evidence type="ECO:0000256" key="9">
    <source>
        <dbReference type="HAMAP-Rule" id="MF_00024"/>
    </source>
</evidence>
<dbReference type="PANTHER" id="PTHR34308:SF1">
    <property type="entry name" value="COBALAMIN BIOSYNTHESIS PROTEIN CBIB"/>
    <property type="match status" value="1"/>
</dbReference>
<evidence type="ECO:0000256" key="8">
    <source>
        <dbReference type="ARBA" id="ARBA00023136"/>
    </source>
</evidence>
<comment type="function">
    <text evidence="9">Converts cobyric acid to cobinamide by the addition of aminopropanol on the F carboxylic group.</text>
</comment>
<feature type="transmembrane region" description="Helical" evidence="9">
    <location>
        <begin position="286"/>
        <end position="305"/>
    </location>
</feature>
<evidence type="ECO:0000313" key="11">
    <source>
        <dbReference type="Proteomes" id="UP001191082"/>
    </source>
</evidence>
<keyword evidence="11" id="KW-1185">Reference proteome</keyword>
<keyword evidence="8 9" id="KW-0472">Membrane</keyword>
<comment type="similarity">
    <text evidence="3 9">Belongs to the CobD/CbiB family.</text>
</comment>
<comment type="subcellular location">
    <subcellularLocation>
        <location evidence="1 9">Cell membrane</location>
        <topology evidence="1 9">Multi-pass membrane protein</topology>
    </subcellularLocation>
</comment>
<keyword evidence="5 9" id="KW-0169">Cobalamin biosynthesis</keyword>
<dbReference type="Proteomes" id="UP001191082">
    <property type="component" value="Unassembled WGS sequence"/>
</dbReference>
<proteinExistence type="inferred from homology"/>
<comment type="caution">
    <text evidence="9">Lacks conserved residue(s) required for the propagation of feature annotation.</text>
</comment>
<evidence type="ECO:0000256" key="4">
    <source>
        <dbReference type="ARBA" id="ARBA00022475"/>
    </source>
</evidence>
<reference evidence="10 11" key="1">
    <citation type="submission" date="2019-05" db="EMBL/GenBank/DDBJ databases">
        <title>Marivita sp. nov. isolated from sea sediment.</title>
        <authorList>
            <person name="Kim W."/>
        </authorList>
    </citation>
    <scope>NUCLEOTIDE SEQUENCE [LARGE SCALE GENOMIC DNA]</scope>
    <source>
        <strain evidence="10 11">CAU 1492</strain>
    </source>
</reference>
<sequence>MTLIPAAALLLDAALGEPRWLWHRLPHPAVLMGRCVGALDATLNQGRARRLRGVGAVVLLVVGAATVGWVLQQAGWLIEWLAAAILMAQRSLVDHVSAVARGLRRSPAEGRNAVAMIVSRDTAGMSAPQVARSAIESASENLSDGVVAPLFWLILCGLPGLMVYKMVNTADSMIGYRTPRHEAFGWAAARLDDVLNLAPARLTALLIAALTGGLSRWPEIAADARRHRSPNAGWPEAAMARALDVALAGPRSYDGQMRDFPFVHPTGRHGIGAAEIDGAVAILWRVWAALLAIALAVAPLGALPFTG</sequence>
<keyword evidence="7 9" id="KW-1133">Transmembrane helix</keyword>
<comment type="caution">
    <text evidence="10">The sequence shown here is derived from an EMBL/GenBank/DDBJ whole genome shotgun (WGS) entry which is preliminary data.</text>
</comment>